<evidence type="ECO:0000256" key="1">
    <source>
        <dbReference type="ARBA" id="ARBA00009856"/>
    </source>
</evidence>
<dbReference type="PANTHER" id="PTHR28626:SF3">
    <property type="entry name" value="SRR1-LIKE PROTEIN"/>
    <property type="match status" value="1"/>
</dbReference>
<dbReference type="AlphaFoldDB" id="A0A8T3DUK7"/>
<dbReference type="Pfam" id="PF07985">
    <property type="entry name" value="SRR1"/>
    <property type="match status" value="1"/>
</dbReference>
<dbReference type="GO" id="GO:0005737">
    <property type="term" value="C:cytoplasm"/>
    <property type="evidence" value="ECO:0007669"/>
    <property type="project" value="TreeGrafter"/>
</dbReference>
<gene>
    <name evidence="3" type="ORF">AGOR_G00051710</name>
</gene>
<accession>A0A8T3DUK7</accession>
<proteinExistence type="inferred from homology"/>
<organism evidence="3 4">
    <name type="scientific">Albula goreensis</name>
    <dbReference type="NCBI Taxonomy" id="1534307"/>
    <lineage>
        <taxon>Eukaryota</taxon>
        <taxon>Metazoa</taxon>
        <taxon>Chordata</taxon>
        <taxon>Craniata</taxon>
        <taxon>Vertebrata</taxon>
        <taxon>Euteleostomi</taxon>
        <taxon>Actinopterygii</taxon>
        <taxon>Neopterygii</taxon>
        <taxon>Teleostei</taxon>
        <taxon>Albuliformes</taxon>
        <taxon>Albulidae</taxon>
        <taxon>Albula</taxon>
    </lineage>
</organism>
<comment type="similarity">
    <text evidence="1">Belongs to the SRR1 family.</text>
</comment>
<dbReference type="GO" id="GO:0005634">
    <property type="term" value="C:nucleus"/>
    <property type="evidence" value="ECO:0007669"/>
    <property type="project" value="TreeGrafter"/>
</dbReference>
<reference evidence="3" key="1">
    <citation type="submission" date="2021-01" db="EMBL/GenBank/DDBJ databases">
        <authorList>
            <person name="Zahm M."/>
            <person name="Roques C."/>
            <person name="Cabau C."/>
            <person name="Klopp C."/>
            <person name="Donnadieu C."/>
            <person name="Jouanno E."/>
            <person name="Lampietro C."/>
            <person name="Louis A."/>
            <person name="Herpin A."/>
            <person name="Echchiki A."/>
            <person name="Berthelot C."/>
            <person name="Parey E."/>
            <person name="Roest-Crollius H."/>
            <person name="Braasch I."/>
            <person name="Postlethwait J."/>
            <person name="Bobe J."/>
            <person name="Montfort J."/>
            <person name="Bouchez O."/>
            <person name="Begum T."/>
            <person name="Mejri S."/>
            <person name="Adams A."/>
            <person name="Chen W.-J."/>
            <person name="Guiguen Y."/>
        </authorList>
    </citation>
    <scope>NUCLEOTIDE SEQUENCE</scope>
    <source>
        <tissue evidence="3">Blood</tissue>
    </source>
</reference>
<feature type="domain" description="SRR1-like" evidence="2">
    <location>
        <begin position="148"/>
        <end position="302"/>
    </location>
</feature>
<comment type="caution">
    <text evidence="3">The sequence shown here is derived from an EMBL/GenBank/DDBJ whole genome shotgun (WGS) entry which is preliminary data.</text>
</comment>
<dbReference type="InterPro" id="IPR012942">
    <property type="entry name" value="SRR1-like"/>
</dbReference>
<dbReference type="OrthoDB" id="551431at2759"/>
<sequence>MLVLIGLTCDNKGFAKHRNHFTTVLENGTKDRRRVNGDFTVKQYRKCNNNVSVPLCFPKQSSLFRCSMAGSGGDWQKARRRKGAARREEMCQPVQGDLGSPEDRSRIQRRITEAMAELRGEEFWLNWKELMSGSLVSETCSFSNGGLDCVCYGLGSFSTCVNARYQLAMLLLLLDTLKILPEQCSVYDPVFTPGECEVLQGFGLIVLTENEEGKRPVSRPTLFYLIHCGKALYNNLLWSNWSPQALSWLTIVGNSFSSIQERMLQRDIQRDYSFISDVICACEETALPCSPRFLDVFNDTALLRFPSQRLSSLPPYTWTQPPEPTYQHCEDLEIIRRNQPAL</sequence>
<dbReference type="InterPro" id="IPR040044">
    <property type="entry name" value="SRR1L"/>
</dbReference>
<dbReference type="Proteomes" id="UP000829720">
    <property type="component" value="Unassembled WGS sequence"/>
</dbReference>
<evidence type="ECO:0000313" key="4">
    <source>
        <dbReference type="Proteomes" id="UP000829720"/>
    </source>
</evidence>
<dbReference type="EMBL" id="JAERUA010000004">
    <property type="protein sequence ID" value="KAI1900611.1"/>
    <property type="molecule type" value="Genomic_DNA"/>
</dbReference>
<evidence type="ECO:0000259" key="2">
    <source>
        <dbReference type="Pfam" id="PF07985"/>
    </source>
</evidence>
<dbReference type="PANTHER" id="PTHR28626">
    <property type="entry name" value="SRR1-LIKE PROTEIN"/>
    <property type="match status" value="1"/>
</dbReference>
<evidence type="ECO:0000313" key="3">
    <source>
        <dbReference type="EMBL" id="KAI1900611.1"/>
    </source>
</evidence>
<protein>
    <recommendedName>
        <fullName evidence="2">SRR1-like domain-containing protein</fullName>
    </recommendedName>
</protein>
<keyword evidence="4" id="KW-1185">Reference proteome</keyword>
<name>A0A8T3DUK7_9TELE</name>